<evidence type="ECO:0000259" key="4">
    <source>
        <dbReference type="Pfam" id="PF13511"/>
    </source>
</evidence>
<name>A0A6V8N2L1_9BACT</name>
<dbReference type="Pfam" id="PF13511">
    <property type="entry name" value="DUF4124"/>
    <property type="match status" value="1"/>
</dbReference>
<dbReference type="Proteomes" id="UP000587586">
    <property type="component" value="Unassembled WGS sequence"/>
</dbReference>
<keyword evidence="3" id="KW-0732">Signal</keyword>
<feature type="domain" description="DUF4124" evidence="4">
    <location>
        <begin position="7"/>
        <end position="57"/>
    </location>
</feature>
<dbReference type="EMBL" id="BLXZ01000001">
    <property type="protein sequence ID" value="GFO66785.1"/>
    <property type="molecule type" value="Genomic_DNA"/>
</dbReference>
<evidence type="ECO:0000313" key="5">
    <source>
        <dbReference type="EMBL" id="GFO66785.1"/>
    </source>
</evidence>
<dbReference type="RefSeq" id="WP_183359319.1">
    <property type="nucleotide sequence ID" value="NZ_BLXZ01000001.1"/>
</dbReference>
<comment type="caution">
    <text evidence="5">The sequence shown here is derived from an EMBL/GenBank/DDBJ whole genome shotgun (WGS) entry which is preliminary data.</text>
</comment>
<evidence type="ECO:0000256" key="3">
    <source>
        <dbReference type="SAM" id="SignalP"/>
    </source>
</evidence>
<organism evidence="5 6">
    <name type="scientific">Geomonas limicola</name>
    <dbReference type="NCBI Taxonomy" id="2740186"/>
    <lineage>
        <taxon>Bacteria</taxon>
        <taxon>Pseudomonadati</taxon>
        <taxon>Thermodesulfobacteriota</taxon>
        <taxon>Desulfuromonadia</taxon>
        <taxon>Geobacterales</taxon>
        <taxon>Geobacteraceae</taxon>
        <taxon>Geomonas</taxon>
    </lineage>
</organism>
<gene>
    <name evidence="5" type="ORF">GMLC_03640</name>
</gene>
<feature type="coiled-coil region" evidence="1">
    <location>
        <begin position="99"/>
        <end position="158"/>
    </location>
</feature>
<protein>
    <recommendedName>
        <fullName evidence="4">DUF4124 domain-containing protein</fullName>
    </recommendedName>
</protein>
<feature type="chain" id="PRO_5028217815" description="DUF4124 domain-containing protein" evidence="3">
    <location>
        <begin position="19"/>
        <end position="169"/>
    </location>
</feature>
<keyword evidence="6" id="KW-1185">Reference proteome</keyword>
<dbReference type="InterPro" id="IPR025392">
    <property type="entry name" value="DUF4124"/>
</dbReference>
<proteinExistence type="predicted"/>
<feature type="compositionally biased region" description="Basic and acidic residues" evidence="2">
    <location>
        <begin position="65"/>
        <end position="94"/>
    </location>
</feature>
<dbReference type="AlphaFoldDB" id="A0A6V8N2L1"/>
<sequence>MKKLLVLLFLFCPFTAGAVTYQWTDSRGTINFTEDLGKVPKKYRKKVKVLGVDESGAPQIIDSVESAKGKGKDPVAHPPAGKEKTGTSAKEDAAQRNEYLSAKVNLQAMENNVADLKARLADNSKMSRSEYLSLQNTLKQEEYRVLEQKKRVEQLRDSAARSGASLDAK</sequence>
<feature type="signal peptide" evidence="3">
    <location>
        <begin position="1"/>
        <end position="18"/>
    </location>
</feature>
<evidence type="ECO:0000313" key="6">
    <source>
        <dbReference type="Proteomes" id="UP000587586"/>
    </source>
</evidence>
<evidence type="ECO:0000256" key="2">
    <source>
        <dbReference type="SAM" id="MobiDB-lite"/>
    </source>
</evidence>
<reference evidence="6" key="1">
    <citation type="submission" date="2020-06" db="EMBL/GenBank/DDBJ databases">
        <title>Draft genomic sequecing of Geomonas sp. Red745.</title>
        <authorList>
            <person name="Itoh H."/>
            <person name="Xu Z.X."/>
            <person name="Ushijima N."/>
            <person name="Masuda Y."/>
            <person name="Shiratori Y."/>
            <person name="Senoo K."/>
        </authorList>
    </citation>
    <scope>NUCLEOTIDE SEQUENCE [LARGE SCALE GENOMIC DNA]</scope>
    <source>
        <strain evidence="6">Red745</strain>
    </source>
</reference>
<feature type="region of interest" description="Disordered" evidence="2">
    <location>
        <begin position="61"/>
        <end position="94"/>
    </location>
</feature>
<keyword evidence="1" id="KW-0175">Coiled coil</keyword>
<accession>A0A6V8N2L1</accession>
<evidence type="ECO:0000256" key="1">
    <source>
        <dbReference type="SAM" id="Coils"/>
    </source>
</evidence>